<organism evidence="13 14">
    <name type="scientific">Caenorhabditis briggsae</name>
    <dbReference type="NCBI Taxonomy" id="6238"/>
    <lineage>
        <taxon>Eukaryota</taxon>
        <taxon>Metazoa</taxon>
        <taxon>Ecdysozoa</taxon>
        <taxon>Nematoda</taxon>
        <taxon>Chromadorea</taxon>
        <taxon>Rhabditida</taxon>
        <taxon>Rhabditina</taxon>
        <taxon>Rhabditomorpha</taxon>
        <taxon>Rhabditoidea</taxon>
        <taxon>Rhabditidae</taxon>
        <taxon>Peloderinae</taxon>
        <taxon>Caenorhabditis</taxon>
    </lineage>
</organism>
<evidence type="ECO:0000256" key="8">
    <source>
        <dbReference type="ARBA" id="ARBA00023136"/>
    </source>
</evidence>
<dbReference type="GO" id="GO:0008270">
    <property type="term" value="F:zinc ion binding"/>
    <property type="evidence" value="ECO:0007669"/>
    <property type="project" value="UniProtKB-KW"/>
</dbReference>
<dbReference type="PANTHER" id="PTHR15860">
    <property type="entry name" value="UNCHARACTERIZED RING FINGER-CONTAINING PROTEIN"/>
    <property type="match status" value="1"/>
</dbReference>
<dbReference type="GO" id="GO:1904294">
    <property type="term" value="P:positive regulation of ERAD pathway"/>
    <property type="evidence" value="ECO:0007669"/>
    <property type="project" value="InterPro"/>
</dbReference>
<keyword evidence="7 11" id="KW-1133">Transmembrane helix</keyword>
<dbReference type="PANTHER" id="PTHR15860:SF0">
    <property type="entry name" value="LP20373P"/>
    <property type="match status" value="1"/>
</dbReference>
<feature type="region of interest" description="Disordered" evidence="10">
    <location>
        <begin position="1"/>
        <end position="20"/>
    </location>
</feature>
<evidence type="ECO:0000256" key="4">
    <source>
        <dbReference type="ARBA" id="ARBA00022771"/>
    </source>
</evidence>
<evidence type="ECO:0000313" key="13">
    <source>
        <dbReference type="EMBL" id="ULT79494.1"/>
    </source>
</evidence>
<evidence type="ECO:0000256" key="1">
    <source>
        <dbReference type="ARBA" id="ARBA00004141"/>
    </source>
</evidence>
<evidence type="ECO:0000256" key="5">
    <source>
        <dbReference type="ARBA" id="ARBA00022786"/>
    </source>
</evidence>
<dbReference type="EMBL" id="CP090896">
    <property type="protein sequence ID" value="ULT79494.1"/>
    <property type="molecule type" value="Genomic_DNA"/>
</dbReference>
<dbReference type="InterPro" id="IPR013083">
    <property type="entry name" value="Znf_RING/FYVE/PHD"/>
</dbReference>
<evidence type="ECO:0000259" key="12">
    <source>
        <dbReference type="PROSITE" id="PS50089"/>
    </source>
</evidence>
<dbReference type="Pfam" id="PF13639">
    <property type="entry name" value="zf-RING_2"/>
    <property type="match status" value="1"/>
</dbReference>
<dbReference type="SUPFAM" id="SSF57850">
    <property type="entry name" value="RING/U-box"/>
    <property type="match status" value="1"/>
</dbReference>
<feature type="region of interest" description="Disordered" evidence="10">
    <location>
        <begin position="52"/>
        <end position="73"/>
    </location>
</feature>
<dbReference type="PROSITE" id="PS00518">
    <property type="entry name" value="ZF_RING_1"/>
    <property type="match status" value="1"/>
</dbReference>
<keyword evidence="8 11" id="KW-0472">Membrane</keyword>
<keyword evidence="6" id="KW-0862">Zinc</keyword>
<dbReference type="SMART" id="SM00184">
    <property type="entry name" value="RING"/>
    <property type="match status" value="1"/>
</dbReference>
<feature type="domain" description="RING-type" evidence="12">
    <location>
        <begin position="334"/>
        <end position="372"/>
    </location>
</feature>
<dbReference type="PROSITE" id="PS50089">
    <property type="entry name" value="ZF_RING_2"/>
    <property type="match status" value="1"/>
</dbReference>
<evidence type="ECO:0000256" key="2">
    <source>
        <dbReference type="ARBA" id="ARBA00022692"/>
    </source>
</evidence>
<feature type="transmembrane region" description="Helical" evidence="11">
    <location>
        <begin position="132"/>
        <end position="149"/>
    </location>
</feature>
<dbReference type="GO" id="GO:0016020">
    <property type="term" value="C:membrane"/>
    <property type="evidence" value="ECO:0007669"/>
    <property type="project" value="UniProtKB-SubCell"/>
</dbReference>
<proteinExistence type="predicted"/>
<dbReference type="InterPro" id="IPR017907">
    <property type="entry name" value="Znf_RING_CS"/>
</dbReference>
<protein>
    <recommendedName>
        <fullName evidence="12">RING-type domain-containing protein</fullName>
    </recommendedName>
</protein>
<evidence type="ECO:0000256" key="6">
    <source>
        <dbReference type="ARBA" id="ARBA00022833"/>
    </source>
</evidence>
<keyword evidence="2 11" id="KW-0812">Transmembrane</keyword>
<gene>
    <name evidence="13" type="ORF">L3Y34_010236</name>
</gene>
<name>A0AAE8ZJQ2_CAEBR</name>
<dbReference type="Proteomes" id="UP000827892">
    <property type="component" value="Chromosome X"/>
</dbReference>
<feature type="transmembrane region" description="Helical" evidence="11">
    <location>
        <begin position="273"/>
        <end position="295"/>
    </location>
</feature>
<feature type="compositionally biased region" description="Low complexity" evidence="10">
    <location>
        <begin position="52"/>
        <end position="62"/>
    </location>
</feature>
<reference evidence="13 14" key="1">
    <citation type="submission" date="2022-05" db="EMBL/GenBank/DDBJ databases">
        <title>Chromosome-level reference genomes for two strains of Caenorhabditis briggsae: an improved platform for comparative genomics.</title>
        <authorList>
            <person name="Stevens L."/>
            <person name="Andersen E.C."/>
        </authorList>
    </citation>
    <scope>NUCLEOTIDE SEQUENCE [LARGE SCALE GENOMIC DNA]</scope>
    <source>
        <strain evidence="13">QX1410_ONT</strain>
        <tissue evidence="13">Whole-organism</tissue>
    </source>
</reference>
<evidence type="ECO:0000256" key="3">
    <source>
        <dbReference type="ARBA" id="ARBA00022723"/>
    </source>
</evidence>
<evidence type="ECO:0000256" key="7">
    <source>
        <dbReference type="ARBA" id="ARBA00022989"/>
    </source>
</evidence>
<keyword evidence="4 9" id="KW-0863">Zinc-finger</keyword>
<dbReference type="InterPro" id="IPR044235">
    <property type="entry name" value="RNFT1/2"/>
</dbReference>
<dbReference type="Gene3D" id="3.30.40.10">
    <property type="entry name" value="Zinc/RING finger domain, C3HC4 (zinc finger)"/>
    <property type="match status" value="1"/>
</dbReference>
<accession>A0AAE8ZJQ2</accession>
<comment type="subcellular location">
    <subcellularLocation>
        <location evidence="1">Membrane</location>
        <topology evidence="1">Multi-pass membrane protein</topology>
    </subcellularLocation>
</comment>
<dbReference type="OMA" id="VELHCKH"/>
<dbReference type="GO" id="GO:0061630">
    <property type="term" value="F:ubiquitin protein ligase activity"/>
    <property type="evidence" value="ECO:0007669"/>
    <property type="project" value="InterPro"/>
</dbReference>
<evidence type="ECO:0000256" key="9">
    <source>
        <dbReference type="PROSITE-ProRule" id="PRU00175"/>
    </source>
</evidence>
<evidence type="ECO:0000256" key="11">
    <source>
        <dbReference type="SAM" id="Phobius"/>
    </source>
</evidence>
<feature type="transmembrane region" description="Helical" evidence="11">
    <location>
        <begin position="161"/>
        <end position="178"/>
    </location>
</feature>
<dbReference type="CDD" id="cd16561">
    <property type="entry name" value="RING-HC_RNF213"/>
    <property type="match status" value="1"/>
</dbReference>
<keyword evidence="5" id="KW-0833">Ubl conjugation pathway</keyword>
<sequence length="395" mass="45935">MDPQLPIDDSRESSPRTRSISAHFPQLATAIQMPYADGIHTLFENAMNNVEFQNQSSSSSNRNFEENHESPDHSRIERDMLLDQHHFRHGLEHIRNRLETQQGQSVITFLKNVLPFLALFVAKLTYDHMYDIFQFGVLFVAFYLSNQINQRIMEGGFTNKFFQIIYCFASSMITAVYLQNYSLVDFEFSNTFGLNVLYFMSGEYKELTMSSTFYGVIVTDTSFKLITLIPKSLILIIPYAYTSSSFKRKLLQTVEYCSQMYRCALPFGPWLRYYLFVTPGSGFMINIFCFVYFSLKIGEVYRYSLSVKKSVRCLLTVSSFGTVVKVHELEEQQCTVCHEDLTYPIRLECSHVFCKSCIETWLDLKITCPMCRAEVIKDVDNDWKNGETSKWIRAF</sequence>
<dbReference type="InterPro" id="IPR001841">
    <property type="entry name" value="Znf_RING"/>
</dbReference>
<feature type="transmembrane region" description="Helical" evidence="11">
    <location>
        <begin position="105"/>
        <end position="126"/>
    </location>
</feature>
<keyword evidence="3" id="KW-0479">Metal-binding</keyword>
<evidence type="ECO:0000313" key="14">
    <source>
        <dbReference type="Proteomes" id="UP000827892"/>
    </source>
</evidence>
<feature type="compositionally biased region" description="Basic and acidic residues" evidence="10">
    <location>
        <begin position="63"/>
        <end position="73"/>
    </location>
</feature>
<evidence type="ECO:0000256" key="10">
    <source>
        <dbReference type="SAM" id="MobiDB-lite"/>
    </source>
</evidence>
<dbReference type="AlphaFoldDB" id="A0AAE8ZJQ2"/>